<dbReference type="GO" id="GO:0016758">
    <property type="term" value="F:hexosyltransferase activity"/>
    <property type="evidence" value="ECO:0007669"/>
    <property type="project" value="TreeGrafter"/>
</dbReference>
<reference evidence="3 4" key="1">
    <citation type="submission" date="2019-03" db="EMBL/GenBank/DDBJ databases">
        <authorList>
            <person name="Kox A.R. M."/>
        </authorList>
    </citation>
    <scope>NUCLEOTIDE SEQUENCE [LARGE SCALE GENOMIC DNA]</scope>
    <source>
        <strain evidence="3">MTUNDRAET4 annotated genome</strain>
    </source>
</reference>
<feature type="transmembrane region" description="Helical" evidence="1">
    <location>
        <begin position="96"/>
        <end position="115"/>
    </location>
</feature>
<dbReference type="Pfam" id="PF13579">
    <property type="entry name" value="Glyco_trans_4_4"/>
    <property type="match status" value="1"/>
</dbReference>
<dbReference type="InterPro" id="IPR028098">
    <property type="entry name" value="Glyco_trans_4-like_N"/>
</dbReference>
<evidence type="ECO:0000259" key="2">
    <source>
        <dbReference type="Pfam" id="PF13579"/>
    </source>
</evidence>
<dbReference type="InterPro" id="IPR050194">
    <property type="entry name" value="Glycosyltransferase_grp1"/>
</dbReference>
<evidence type="ECO:0000313" key="3">
    <source>
        <dbReference type="EMBL" id="VFU07032.1"/>
    </source>
</evidence>
<sequence>MTPTAARAEPRPKILIYGENYAPEMIGVGRFTGEIGSYLSELGYRVVAVTAPPHYPGWRVIPPFHAWRYASEVRDGVKVLRCPIALRTEMRGVWRLIAPLSFAVTSAPVALWQIIRFRPDIVLCVEPTLFVAPVGLVGRFFGARALLHVQDLEIDAAFAVGHLKGGLLKRLIFGVESGLLRRFDGLITISGQMRKRLIAKGVAADRIGIVRNWVDLAKIKPLDGTNSFRSELGLGAADFVVLYAGNVGAKQALEVVLDAARRLSGKPHVHFVIAGDGPEKQRLQRDYGDLRSVHFLPLQPEARLCELLNLADLHVLPQSQGAADLVLPSKLGGMLASGKPVLVTADRGTELYEVLEGTCILVPAGDSAAMATEIDHLVSENAHPALGDGRRLAGLFARDSCLDQFRAYLDPPKA</sequence>
<keyword evidence="3" id="KW-0808">Transferase</keyword>
<dbReference type="Proteomes" id="UP000294360">
    <property type="component" value="Chromosome"/>
</dbReference>
<dbReference type="KEGG" id="mtun:MTUNDRAET4_0139"/>
<evidence type="ECO:0000256" key="1">
    <source>
        <dbReference type="SAM" id="Phobius"/>
    </source>
</evidence>
<dbReference type="CDD" id="cd03794">
    <property type="entry name" value="GT4_WbuB-like"/>
    <property type="match status" value="1"/>
</dbReference>
<dbReference type="OrthoDB" id="9787293at2"/>
<dbReference type="PANTHER" id="PTHR45947">
    <property type="entry name" value="SULFOQUINOVOSYL TRANSFERASE SQD2"/>
    <property type="match status" value="1"/>
</dbReference>
<dbReference type="AlphaFoldDB" id="A0A4U8YUR5"/>
<keyword evidence="1" id="KW-0812">Transmembrane</keyword>
<name>A0A4U8YUR5_METTU</name>
<organism evidence="3 4">
    <name type="scientific">Methylocella tundrae</name>
    <dbReference type="NCBI Taxonomy" id="227605"/>
    <lineage>
        <taxon>Bacteria</taxon>
        <taxon>Pseudomonadati</taxon>
        <taxon>Pseudomonadota</taxon>
        <taxon>Alphaproteobacteria</taxon>
        <taxon>Hyphomicrobiales</taxon>
        <taxon>Beijerinckiaceae</taxon>
        <taxon>Methylocella</taxon>
    </lineage>
</organism>
<keyword evidence="1" id="KW-1133">Transmembrane helix</keyword>
<dbReference type="EMBL" id="LR536450">
    <property type="protein sequence ID" value="VFU07032.1"/>
    <property type="molecule type" value="Genomic_DNA"/>
</dbReference>
<keyword evidence="1" id="KW-0472">Membrane</keyword>
<feature type="domain" description="Glycosyltransferase subfamily 4-like N-terminal" evidence="2">
    <location>
        <begin position="27"/>
        <end position="213"/>
    </location>
</feature>
<dbReference type="NCBIfam" id="NF007640">
    <property type="entry name" value="PRK10307.1"/>
    <property type="match status" value="1"/>
</dbReference>
<gene>
    <name evidence="3" type="ORF">MTUNDRAET4_0139</name>
</gene>
<dbReference type="SUPFAM" id="SSF53756">
    <property type="entry name" value="UDP-Glycosyltransferase/glycogen phosphorylase"/>
    <property type="match status" value="1"/>
</dbReference>
<proteinExistence type="predicted"/>
<dbReference type="Pfam" id="PF13692">
    <property type="entry name" value="Glyco_trans_1_4"/>
    <property type="match status" value="1"/>
</dbReference>
<accession>A0A4U8YUR5</accession>
<protein>
    <submittedName>
        <fullName evidence="3">Colanic acid biosynthesis glycosyltransferase WcaI</fullName>
    </submittedName>
</protein>
<evidence type="ECO:0000313" key="4">
    <source>
        <dbReference type="Proteomes" id="UP000294360"/>
    </source>
</evidence>
<dbReference type="PANTHER" id="PTHR45947:SF3">
    <property type="entry name" value="SULFOQUINOVOSYL TRANSFERASE SQD2"/>
    <property type="match status" value="1"/>
</dbReference>
<dbReference type="Gene3D" id="3.40.50.2000">
    <property type="entry name" value="Glycogen Phosphorylase B"/>
    <property type="match status" value="2"/>
</dbReference>
<dbReference type="RefSeq" id="WP_134486037.1">
    <property type="nucleotide sequence ID" value="NZ_CP139089.1"/>
</dbReference>